<dbReference type="GO" id="GO:0005506">
    <property type="term" value="F:iron ion binding"/>
    <property type="evidence" value="ECO:0007669"/>
    <property type="project" value="InterPro"/>
</dbReference>
<evidence type="ECO:0000256" key="5">
    <source>
        <dbReference type="ARBA" id="ARBA00023004"/>
    </source>
</evidence>
<name>A0A8B7YAQ8_ACAPL</name>
<accession>A0A8B7YAQ8</accession>
<keyword evidence="10" id="KW-1185">Reference proteome</keyword>
<proteinExistence type="inferred from homology"/>
<dbReference type="PRINTS" id="PR00463">
    <property type="entry name" value="EP450I"/>
</dbReference>
<dbReference type="GO" id="GO:0004497">
    <property type="term" value="F:monooxygenase activity"/>
    <property type="evidence" value="ECO:0007669"/>
    <property type="project" value="UniProtKB-KW"/>
</dbReference>
<evidence type="ECO:0000256" key="9">
    <source>
        <dbReference type="SAM" id="Phobius"/>
    </source>
</evidence>
<dbReference type="FunFam" id="1.10.630.10:FF:000036">
    <property type="entry name" value="CYtochrome P450 family"/>
    <property type="match status" value="1"/>
</dbReference>
<keyword evidence="9" id="KW-0812">Transmembrane</keyword>
<dbReference type="InterPro" id="IPR001128">
    <property type="entry name" value="Cyt_P450"/>
</dbReference>
<dbReference type="PROSITE" id="PS00086">
    <property type="entry name" value="CYTOCHROME_P450"/>
    <property type="match status" value="1"/>
</dbReference>
<dbReference type="InterPro" id="IPR036396">
    <property type="entry name" value="Cyt_P450_sf"/>
</dbReference>
<evidence type="ECO:0000256" key="2">
    <source>
        <dbReference type="ARBA" id="ARBA00010617"/>
    </source>
</evidence>
<dbReference type="OMA" id="TINSLMW"/>
<evidence type="ECO:0000313" key="10">
    <source>
        <dbReference type="Proteomes" id="UP000694845"/>
    </source>
</evidence>
<keyword evidence="9" id="KW-1133">Transmembrane helix</keyword>
<keyword evidence="7 8" id="KW-0349">Heme</keyword>
<comment type="similarity">
    <text evidence="2 8">Belongs to the cytochrome P450 family.</text>
</comment>
<dbReference type="GO" id="GO:0020037">
    <property type="term" value="F:heme binding"/>
    <property type="evidence" value="ECO:0007669"/>
    <property type="project" value="InterPro"/>
</dbReference>
<dbReference type="InterPro" id="IPR050182">
    <property type="entry name" value="Cytochrome_P450_fam2"/>
</dbReference>
<keyword evidence="6 8" id="KW-0503">Monooxygenase</keyword>
<evidence type="ECO:0000256" key="1">
    <source>
        <dbReference type="ARBA" id="ARBA00001971"/>
    </source>
</evidence>
<evidence type="ECO:0000256" key="6">
    <source>
        <dbReference type="ARBA" id="ARBA00023033"/>
    </source>
</evidence>
<evidence type="ECO:0000256" key="7">
    <source>
        <dbReference type="PIRSR" id="PIRSR602401-1"/>
    </source>
</evidence>
<keyword evidence="5 7" id="KW-0408">Iron</keyword>
<sequence>MADALAAVGYYIHLVWQFFTLRNVVLYSVLLMLVRYTYNRLTAKNLPPGPWGLPLIGANFRLGYKNPAQALLRISQQYGRIFSIRFGPQLVVVLNDVELAKEAFVKNAEVCSGRPHPTDIGFSLRKMPAQLIRSEGQDWKDLRSFTLKALRHFGVGTKEIENVIEEEAQQLCGALEKEIATGDGTVDPRRLLNMAVANIICSFTFGNRMEYSSPEFLKIVESIREVSADTSLTNLMQVWPLLILTPPYSAVRRGIMTFRRMAQKVIDQHKETYDANDMRDILDMMIAEVKKGKDAKIPVNETYLWMNIGELFGAGADTTINSLMWAVFEMTMRQDVQNKVRKEIHDVIGTHRPPRMSDRGSLTFTQAALMESFRLRHPGPTGSLHRTTAPMHIAGYTIPENTFVTSPQWSMHRDPREFKSPYEYDPDNFLNEEGHFTEPKGFMPFGVGPRVCIGESLARTELFVFFTTLMQRFKFELAPGQVIQDNGHGHFGATYTPKPFKVRLTSVPH</sequence>
<dbReference type="Pfam" id="PF00067">
    <property type="entry name" value="p450"/>
    <property type="match status" value="1"/>
</dbReference>
<organism evidence="10 11">
    <name type="scientific">Acanthaster planci</name>
    <name type="common">Crown-of-thorns starfish</name>
    <dbReference type="NCBI Taxonomy" id="133434"/>
    <lineage>
        <taxon>Eukaryota</taxon>
        <taxon>Metazoa</taxon>
        <taxon>Echinodermata</taxon>
        <taxon>Eleutherozoa</taxon>
        <taxon>Asterozoa</taxon>
        <taxon>Asteroidea</taxon>
        <taxon>Valvatacea</taxon>
        <taxon>Valvatida</taxon>
        <taxon>Acanthasteridae</taxon>
        <taxon>Acanthaster</taxon>
    </lineage>
</organism>
<dbReference type="KEGG" id="aplc:110978635"/>
<dbReference type="RefSeq" id="XP_022089460.1">
    <property type="nucleotide sequence ID" value="XM_022233768.1"/>
</dbReference>
<dbReference type="SUPFAM" id="SSF48264">
    <property type="entry name" value="Cytochrome P450"/>
    <property type="match status" value="1"/>
</dbReference>
<protein>
    <submittedName>
        <fullName evidence="11">Cytochrome P450 2D17-like</fullName>
    </submittedName>
</protein>
<evidence type="ECO:0000256" key="4">
    <source>
        <dbReference type="ARBA" id="ARBA00023002"/>
    </source>
</evidence>
<dbReference type="InterPro" id="IPR002401">
    <property type="entry name" value="Cyt_P450_E_grp-I"/>
</dbReference>
<comment type="cofactor">
    <cofactor evidence="1 7">
        <name>heme</name>
        <dbReference type="ChEBI" id="CHEBI:30413"/>
    </cofactor>
</comment>
<evidence type="ECO:0000256" key="8">
    <source>
        <dbReference type="RuleBase" id="RU000461"/>
    </source>
</evidence>
<dbReference type="GO" id="GO:0016705">
    <property type="term" value="F:oxidoreductase activity, acting on paired donors, with incorporation or reduction of molecular oxygen"/>
    <property type="evidence" value="ECO:0007669"/>
    <property type="project" value="InterPro"/>
</dbReference>
<feature type="transmembrane region" description="Helical" evidence="9">
    <location>
        <begin position="14"/>
        <end position="34"/>
    </location>
</feature>
<reference evidence="11" key="1">
    <citation type="submission" date="2025-08" db="UniProtKB">
        <authorList>
            <consortium name="RefSeq"/>
        </authorList>
    </citation>
    <scope>IDENTIFICATION</scope>
</reference>
<evidence type="ECO:0000313" key="11">
    <source>
        <dbReference type="RefSeq" id="XP_022089460.1"/>
    </source>
</evidence>
<dbReference type="PANTHER" id="PTHR24300">
    <property type="entry name" value="CYTOCHROME P450 508A4-RELATED"/>
    <property type="match status" value="1"/>
</dbReference>
<keyword evidence="3 7" id="KW-0479">Metal-binding</keyword>
<dbReference type="Proteomes" id="UP000694845">
    <property type="component" value="Unplaced"/>
</dbReference>
<feature type="binding site" description="axial binding residue" evidence="7">
    <location>
        <position position="452"/>
    </location>
    <ligand>
        <name>heme</name>
        <dbReference type="ChEBI" id="CHEBI:30413"/>
    </ligand>
    <ligandPart>
        <name>Fe</name>
        <dbReference type="ChEBI" id="CHEBI:18248"/>
    </ligandPart>
</feature>
<gene>
    <name evidence="11" type="primary">LOC110978635</name>
</gene>
<dbReference type="InterPro" id="IPR017972">
    <property type="entry name" value="Cyt_P450_CS"/>
</dbReference>
<dbReference type="AlphaFoldDB" id="A0A8B7YAQ8"/>
<dbReference type="GeneID" id="110978635"/>
<evidence type="ECO:0000256" key="3">
    <source>
        <dbReference type="ARBA" id="ARBA00022723"/>
    </source>
</evidence>
<dbReference type="Gene3D" id="1.10.630.10">
    <property type="entry name" value="Cytochrome P450"/>
    <property type="match status" value="1"/>
</dbReference>
<keyword evidence="9" id="KW-0472">Membrane</keyword>
<keyword evidence="4 8" id="KW-0560">Oxidoreductase</keyword>
<dbReference type="OrthoDB" id="2789670at2759"/>
<dbReference type="PRINTS" id="PR00385">
    <property type="entry name" value="P450"/>
</dbReference>